<name>A0ABR6EHY5_9ACTN</name>
<dbReference type="Proteomes" id="UP000766698">
    <property type="component" value="Unassembled WGS sequence"/>
</dbReference>
<proteinExistence type="predicted"/>
<gene>
    <name evidence="1" type="ORF">GL263_15345</name>
</gene>
<accession>A0ABR6EHY5</accession>
<sequence>MALGQTGTESGWTMAPVPHGAAFWPQHVGAVAAPPGVSAQVAALGRFQQMALLGLDRMPAVDWDRVVVVGSGPVALGMVLELRRRGVGRVRVVTSRVHTAIDRAPWVECVSHVSETSVVIDAVGNARRAASMLSPGGILGLLGTPDDTETLAAVDVHRRGWTVVGMHELAPAAAPHSYRSAYTEATTWLSEHLDPALLKFWCRTVPGNLAPEIYQLLGTPRRPAEPVTLFDWRATS</sequence>
<evidence type="ECO:0000313" key="2">
    <source>
        <dbReference type="Proteomes" id="UP000766698"/>
    </source>
</evidence>
<reference evidence="2" key="1">
    <citation type="journal article" date="2020" name="Syst. Appl. Microbiol.">
        <title>Streptomyces alkaliterrae sp. nov., isolated from an alkaline soil, and emended descriptions of Streptomyces alkaliphilus, Streptomyces calidiresistens and Streptomyces durbertensis.</title>
        <authorList>
            <person name="Swiecimska M."/>
            <person name="Golinska P."/>
            <person name="Nouioui I."/>
            <person name="Wypij M."/>
            <person name="Rai M."/>
            <person name="Sangal V."/>
            <person name="Goodfellow M."/>
        </authorList>
    </citation>
    <scope>NUCLEOTIDE SEQUENCE [LARGE SCALE GENOMIC DNA]</scope>
    <source>
        <strain evidence="2">DSM 104538</strain>
    </source>
</reference>
<evidence type="ECO:0000313" key="1">
    <source>
        <dbReference type="EMBL" id="MBB1244930.1"/>
    </source>
</evidence>
<dbReference type="Gene3D" id="3.90.180.10">
    <property type="entry name" value="Medium-chain alcohol dehydrogenases, catalytic domain"/>
    <property type="match status" value="1"/>
</dbReference>
<dbReference type="InterPro" id="IPR036291">
    <property type="entry name" value="NAD(P)-bd_dom_sf"/>
</dbReference>
<evidence type="ECO:0008006" key="3">
    <source>
        <dbReference type="Google" id="ProtNLM"/>
    </source>
</evidence>
<dbReference type="EMBL" id="WMLF01000212">
    <property type="protein sequence ID" value="MBB1244930.1"/>
    <property type="molecule type" value="Genomic_DNA"/>
</dbReference>
<comment type="caution">
    <text evidence="1">The sequence shown here is derived from an EMBL/GenBank/DDBJ whole genome shotgun (WGS) entry which is preliminary data.</text>
</comment>
<dbReference type="SUPFAM" id="SSF51735">
    <property type="entry name" value="NAD(P)-binding Rossmann-fold domains"/>
    <property type="match status" value="1"/>
</dbReference>
<protein>
    <recommendedName>
        <fullName evidence="3">Alcohol dehydrogenase-like C-terminal domain-containing protein</fullName>
    </recommendedName>
</protein>
<organism evidence="1 2">
    <name type="scientific">Streptomyces durbertensis</name>
    <dbReference type="NCBI Taxonomy" id="2448886"/>
    <lineage>
        <taxon>Bacteria</taxon>
        <taxon>Bacillati</taxon>
        <taxon>Actinomycetota</taxon>
        <taxon>Actinomycetes</taxon>
        <taxon>Kitasatosporales</taxon>
        <taxon>Streptomycetaceae</taxon>
        <taxon>Streptomyces</taxon>
    </lineage>
</organism>
<keyword evidence="2" id="KW-1185">Reference proteome</keyword>
<dbReference type="Gene3D" id="3.40.50.720">
    <property type="entry name" value="NAD(P)-binding Rossmann-like Domain"/>
    <property type="match status" value="1"/>
</dbReference>